<name>A0ABS7VLA2_9HYPH</name>
<dbReference type="EMBL" id="JAIRBM010000004">
    <property type="protein sequence ID" value="MBZ6076014.1"/>
    <property type="molecule type" value="Genomic_DNA"/>
</dbReference>
<reference evidence="2 3" key="1">
    <citation type="submission" date="2021-09" db="EMBL/GenBank/DDBJ databases">
        <title>The complete genome sequence of a new microorganism.</title>
        <authorList>
            <person name="Zi Z."/>
        </authorList>
    </citation>
    <scope>NUCLEOTIDE SEQUENCE [LARGE SCALE GENOMIC DNA]</scope>
    <source>
        <strain evidence="2 3">WGZ8</strain>
    </source>
</reference>
<proteinExistence type="predicted"/>
<accession>A0ABS7VLA2</accession>
<gene>
    <name evidence="2" type="ORF">K9B37_06885</name>
</gene>
<dbReference type="Proteomes" id="UP000704176">
    <property type="component" value="Unassembled WGS sequence"/>
</dbReference>
<evidence type="ECO:0000313" key="3">
    <source>
        <dbReference type="Proteomes" id="UP000704176"/>
    </source>
</evidence>
<organism evidence="2 3">
    <name type="scientific">Microvirga puerhi</name>
    <dbReference type="NCBI Taxonomy" id="2876078"/>
    <lineage>
        <taxon>Bacteria</taxon>
        <taxon>Pseudomonadati</taxon>
        <taxon>Pseudomonadota</taxon>
        <taxon>Alphaproteobacteria</taxon>
        <taxon>Hyphomicrobiales</taxon>
        <taxon>Methylobacteriaceae</taxon>
        <taxon>Microvirga</taxon>
    </lineage>
</organism>
<evidence type="ECO:0000259" key="1">
    <source>
        <dbReference type="Pfam" id="PF11412"/>
    </source>
</evidence>
<sequence>MSGGPQEQVWLAGVEIILDSGFKTYWRTPGDSGLPPRFDWSGSTNVATVEVKWPAPSRHDDATGVSYIYHDAVILPVVVTPVDRTKPVTLELSIDYGVCKDICIPAHADLVRSLDQDSVQRAALQKAIDHQPRPQPLDAPGEISILSVEPVAADKPSLKVRVRAPAGSAPDLFAEGPNNWYFSTSTIDAEGAFIVSIEEKPKEAADVVPLRLTLSTGEQAVETDVKLDGNGTPR</sequence>
<dbReference type="RefSeq" id="WP_224312331.1">
    <property type="nucleotide sequence ID" value="NZ_JAIRBM010000004.1"/>
</dbReference>
<dbReference type="InterPro" id="IPR028250">
    <property type="entry name" value="DsbDN"/>
</dbReference>
<evidence type="ECO:0000313" key="2">
    <source>
        <dbReference type="EMBL" id="MBZ6076014.1"/>
    </source>
</evidence>
<feature type="domain" description="Thiol:disulfide interchange protein DsbD N-terminal" evidence="1">
    <location>
        <begin position="12"/>
        <end position="111"/>
    </location>
</feature>
<keyword evidence="3" id="KW-1185">Reference proteome</keyword>
<dbReference type="Pfam" id="PF11412">
    <property type="entry name" value="DsbD_N"/>
    <property type="match status" value="1"/>
</dbReference>
<protein>
    <recommendedName>
        <fullName evidence="1">Thiol:disulfide interchange protein DsbD N-terminal domain-containing protein</fullName>
    </recommendedName>
</protein>
<comment type="caution">
    <text evidence="2">The sequence shown here is derived from an EMBL/GenBank/DDBJ whole genome shotgun (WGS) entry which is preliminary data.</text>
</comment>